<feature type="transmembrane region" description="Helical" evidence="9">
    <location>
        <begin position="1060"/>
        <end position="1081"/>
    </location>
</feature>
<evidence type="ECO:0000256" key="1">
    <source>
        <dbReference type="ARBA" id="ARBA00004141"/>
    </source>
</evidence>
<feature type="region of interest" description="Disordered" evidence="8">
    <location>
        <begin position="383"/>
        <end position="422"/>
    </location>
</feature>
<feature type="transmembrane region" description="Helical" evidence="9">
    <location>
        <begin position="1123"/>
        <end position="1142"/>
    </location>
</feature>
<feature type="transmembrane region" description="Helical" evidence="9">
    <location>
        <begin position="949"/>
        <end position="968"/>
    </location>
</feature>
<comment type="similarity">
    <text evidence="7">Belongs to the divalent anion:Na+ symporter (DASS) superfamily. Na+/sulfate symporter (TC 2.A.47.4) family.</text>
</comment>
<feature type="domain" description="RCK C-terminal" evidence="10">
    <location>
        <begin position="263"/>
        <end position="349"/>
    </location>
</feature>
<keyword evidence="5 9" id="KW-1133">Transmembrane helix</keyword>
<dbReference type="GO" id="GO:0015116">
    <property type="term" value="F:sulfate transmembrane transporter activity"/>
    <property type="evidence" value="ECO:0007669"/>
    <property type="project" value="UniProtKB-ARBA"/>
</dbReference>
<evidence type="ECO:0000256" key="9">
    <source>
        <dbReference type="SAM" id="Phobius"/>
    </source>
</evidence>
<dbReference type="PANTHER" id="PTHR43652:SF2">
    <property type="entry name" value="BASIC AMINO ACID ANTIPORTER YFCC-RELATED"/>
    <property type="match status" value="1"/>
</dbReference>
<dbReference type="Pfam" id="PF03600">
    <property type="entry name" value="CitMHS"/>
    <property type="match status" value="1"/>
</dbReference>
<feature type="region of interest" description="Disordered" evidence="8">
    <location>
        <begin position="681"/>
        <end position="702"/>
    </location>
</feature>
<keyword evidence="4" id="KW-0677">Repeat</keyword>
<evidence type="ECO:0000256" key="8">
    <source>
        <dbReference type="SAM" id="MobiDB-lite"/>
    </source>
</evidence>
<protein>
    <recommendedName>
        <fullName evidence="10">RCK C-terminal domain-containing protein</fullName>
    </recommendedName>
</protein>
<dbReference type="InterPro" id="IPR036721">
    <property type="entry name" value="RCK_C_sf"/>
</dbReference>
<evidence type="ECO:0000256" key="5">
    <source>
        <dbReference type="ARBA" id="ARBA00022989"/>
    </source>
</evidence>
<dbReference type="EMBL" id="JALLBG020000121">
    <property type="protein sequence ID" value="KAL3763538.1"/>
    <property type="molecule type" value="Genomic_DNA"/>
</dbReference>
<dbReference type="Gene3D" id="3.30.70.1450">
    <property type="entry name" value="Regulator of K+ conductance, C-terminal domain"/>
    <property type="match status" value="4"/>
</dbReference>
<comment type="caution">
    <text evidence="11">The sequence shown here is derived from an EMBL/GenBank/DDBJ whole genome shotgun (WGS) entry which is preliminary data.</text>
</comment>
<proteinExistence type="inferred from homology"/>
<dbReference type="InterPro" id="IPR051679">
    <property type="entry name" value="DASS-Related_Transporters"/>
</dbReference>
<comment type="subcellular location">
    <subcellularLocation>
        <location evidence="1">Membrane</location>
        <topology evidence="1">Multi-pass membrane protein</topology>
    </subcellularLocation>
</comment>
<dbReference type="InterPro" id="IPR006037">
    <property type="entry name" value="RCK_C"/>
</dbReference>
<dbReference type="AlphaFoldDB" id="A0ABD3ML01"/>
<evidence type="ECO:0000256" key="6">
    <source>
        <dbReference type="ARBA" id="ARBA00023136"/>
    </source>
</evidence>
<feature type="transmembrane region" description="Helical" evidence="9">
    <location>
        <begin position="980"/>
        <end position="999"/>
    </location>
</feature>
<dbReference type="FunFam" id="3.30.70.1450:FF:000009">
    <property type="entry name" value="SLC13 family permease"/>
    <property type="match status" value="1"/>
</dbReference>
<feature type="compositionally biased region" description="Low complexity" evidence="8">
    <location>
        <begin position="388"/>
        <end position="399"/>
    </location>
</feature>
<evidence type="ECO:0000259" key="10">
    <source>
        <dbReference type="PROSITE" id="PS51202"/>
    </source>
</evidence>
<feature type="transmembrane region" description="Helical" evidence="9">
    <location>
        <begin position="230"/>
        <end position="250"/>
    </location>
</feature>
<evidence type="ECO:0000256" key="2">
    <source>
        <dbReference type="ARBA" id="ARBA00022448"/>
    </source>
</evidence>
<evidence type="ECO:0000256" key="3">
    <source>
        <dbReference type="ARBA" id="ARBA00022692"/>
    </source>
</evidence>
<accession>A0ABD3ML01</accession>
<feature type="transmembrane region" description="Helical" evidence="9">
    <location>
        <begin position="73"/>
        <end position="90"/>
    </location>
</feature>
<gene>
    <name evidence="11" type="ORF">ACHAWU_009222</name>
</gene>
<dbReference type="PANTHER" id="PTHR43652">
    <property type="entry name" value="BASIC AMINO ACID ANTIPORTER YFCC-RELATED"/>
    <property type="match status" value="1"/>
</dbReference>
<dbReference type="PROSITE" id="PS51202">
    <property type="entry name" value="RCK_C"/>
    <property type="match status" value="2"/>
</dbReference>
<dbReference type="GO" id="GO:0016020">
    <property type="term" value="C:membrane"/>
    <property type="evidence" value="ECO:0007669"/>
    <property type="project" value="UniProtKB-SubCell"/>
</dbReference>
<feature type="transmembrane region" description="Helical" evidence="9">
    <location>
        <begin position="51"/>
        <end position="67"/>
    </location>
</feature>
<keyword evidence="12" id="KW-1185">Reference proteome</keyword>
<feature type="compositionally biased region" description="Polar residues" evidence="8">
    <location>
        <begin position="400"/>
        <end position="411"/>
    </location>
</feature>
<organism evidence="11 12">
    <name type="scientific">Discostella pseudostelligera</name>
    <dbReference type="NCBI Taxonomy" id="259834"/>
    <lineage>
        <taxon>Eukaryota</taxon>
        <taxon>Sar</taxon>
        <taxon>Stramenopiles</taxon>
        <taxon>Ochrophyta</taxon>
        <taxon>Bacillariophyta</taxon>
        <taxon>Coscinodiscophyceae</taxon>
        <taxon>Thalassiosirophycidae</taxon>
        <taxon>Stephanodiscales</taxon>
        <taxon>Stephanodiscaceae</taxon>
        <taxon>Discostella</taxon>
    </lineage>
</organism>
<dbReference type="Pfam" id="PF02080">
    <property type="entry name" value="TrkA_C"/>
    <property type="match status" value="1"/>
</dbReference>
<feature type="transmembrane region" description="Helical" evidence="9">
    <location>
        <begin position="144"/>
        <end position="167"/>
    </location>
</feature>
<dbReference type="InterPro" id="IPR004680">
    <property type="entry name" value="Cit_transptr-like_dom"/>
</dbReference>
<feature type="transmembrane region" description="Helical" evidence="9">
    <location>
        <begin position="179"/>
        <end position="210"/>
    </location>
</feature>
<keyword evidence="3 9" id="KW-0812">Transmembrane</keyword>
<evidence type="ECO:0000313" key="11">
    <source>
        <dbReference type="EMBL" id="KAL3763538.1"/>
    </source>
</evidence>
<feature type="transmembrane region" description="Helical" evidence="9">
    <location>
        <begin position="102"/>
        <end position="124"/>
    </location>
</feature>
<feature type="transmembrane region" description="Helical" evidence="9">
    <location>
        <begin position="1019"/>
        <end position="1048"/>
    </location>
</feature>
<name>A0ABD3ML01_9STRA</name>
<evidence type="ECO:0000256" key="7">
    <source>
        <dbReference type="ARBA" id="ARBA00061614"/>
    </source>
</evidence>
<keyword evidence="2" id="KW-0813">Transport</keyword>
<feature type="domain" description="RCK C-terminal" evidence="10">
    <location>
        <begin position="826"/>
        <end position="910"/>
    </location>
</feature>
<dbReference type="Proteomes" id="UP001530293">
    <property type="component" value="Unassembled WGS sequence"/>
</dbReference>
<evidence type="ECO:0000256" key="4">
    <source>
        <dbReference type="ARBA" id="ARBA00022737"/>
    </source>
</evidence>
<keyword evidence="6 9" id="KW-0472">Membrane</keyword>
<reference evidence="11 12" key="1">
    <citation type="submission" date="2024-10" db="EMBL/GenBank/DDBJ databases">
        <title>Updated reference genomes for cyclostephanoid diatoms.</title>
        <authorList>
            <person name="Roberts W.R."/>
            <person name="Alverson A.J."/>
        </authorList>
    </citation>
    <scope>NUCLEOTIDE SEQUENCE [LARGE SCALE GENOMIC DNA]</scope>
    <source>
        <strain evidence="11 12">AJA232-27</strain>
    </source>
</reference>
<sequence>MMDFKSFIHLFDVDSDIEHRHRDLVNDADPDADVAATPDDDAAIIPPWEPIFTLLVITIMFIVLILDRVGTDSVMLTALSIFYLSGIINTQEALQGFNSQGLLTVLVLFVVAEGLNKTGALNWYVGKLFGTPKTISGAQMRVMFPITILSGFINDTPLVMITMPIVIQWARKRNVPLRVVLIPLSFAALLGGVCTLIGTSTNFIVIGLLMDRYPNNPELQNMSLFAITRYGVPVALVGVAYVILATPLLLMPKSHYGASADIMNANNNNNADDILLGARLTQWSPAAGRTIRRSGLRDTGGIYLVSVKRSATGNLHTAVSPEFVLEVNDILYFTGMFETFGDFCEEHGLEVMTNEVELMDVIRNNTPPGSPLGTIMEDVPSLTEAETSSFASNVSSSPSPQHTTSRVNSLTPLVDGSDENQSKEKKIEILDITLDTRPRVRNERNNLDTLGITLDSLLDATHQERMRVIFSIEDAIRGESSNYQTALPSSTFRIVVAAQEEQDLVVLAIDAPDRPGLLLDVSKCLVRLKLDARHTEAAVRGIRSLSIWRCKVTNEKKITDRNVSEIYITTQMLFATSSGPEAIRQRGLQVIRAHIRDGSRLIGKSLSDVSNFRTLYKAAVVSIQKPNAKVQHESLLNVTFEVGDLLVLQVSDDSPLLESPPEGFYLQDESKRNSSYISIFSSGSPKMSDRSSDANNIDGDVEESNGLKEKKAVWNDLEVFRSNINGSAAVQREFLIAMTVTKGSDLIGKTVAQGGIDKLPGLFLVSIDLDRHCIVPGSDPPVEAFLTVPFTEVLTEGDVLWFAGSASSVGDLRKIPGLSLYESGEVMQVNERVQDRRLVEAVVSRKGPLVGRTVKEVKFRTSYGAAVIAVHREGRRVHELPGNIKLQAGDVLLLEAGKSFIVANKNQYDDAFTLMAEVEGSSPPRFRMLIPAIVLTVAAYATYMAKLSSLFGTALAASILMVILGVLTEEEARASIRWEIYLTIAPAYGVGSALINSGVAHSMSSFLVRVGNGMGIGDAGILGSAYLSTVIMSQMVANNAAAALIFPIAMGAAEAGGIDVVLMAFGIMLAASAAFMTPFGYQTNLIVYGPGGYKTTDYLKIGTPMQVVLTVISTWALAEKKWWLVWLVSSSTLAAVCIFRVVRDRKGSKGKHA</sequence>
<evidence type="ECO:0000313" key="12">
    <source>
        <dbReference type="Proteomes" id="UP001530293"/>
    </source>
</evidence>
<dbReference type="SUPFAM" id="SSF116726">
    <property type="entry name" value="TrkA C-terminal domain-like"/>
    <property type="match status" value="4"/>
</dbReference>